<comment type="similarity">
    <text evidence="2 6">Belongs to the TGF-beta family.</text>
</comment>
<dbReference type="Pfam" id="PF00688">
    <property type="entry name" value="TGFb_propeptide"/>
    <property type="match status" value="1"/>
</dbReference>
<dbReference type="GO" id="GO:0005615">
    <property type="term" value="C:extracellular space"/>
    <property type="evidence" value="ECO:0007669"/>
    <property type="project" value="TreeGrafter"/>
</dbReference>
<dbReference type="InterPro" id="IPR001839">
    <property type="entry name" value="TGF-b_C"/>
</dbReference>
<dbReference type="PROSITE" id="PS51362">
    <property type="entry name" value="TGF_BETA_2"/>
    <property type="match status" value="1"/>
</dbReference>
<keyword evidence="3" id="KW-0964">Secreted</keyword>
<evidence type="ECO:0000256" key="1">
    <source>
        <dbReference type="ARBA" id="ARBA00004613"/>
    </source>
</evidence>
<dbReference type="SUPFAM" id="SSF57501">
    <property type="entry name" value="Cystine-knot cytokines"/>
    <property type="match status" value="1"/>
</dbReference>
<evidence type="ECO:0000259" key="7">
    <source>
        <dbReference type="PROSITE" id="PS51362"/>
    </source>
</evidence>
<dbReference type="OrthoDB" id="5987191at2759"/>
<dbReference type="AlphaFoldDB" id="A0A8S1DS52"/>
<feature type="domain" description="TGF-beta family profile" evidence="7">
    <location>
        <begin position="252"/>
        <end position="369"/>
    </location>
</feature>
<evidence type="ECO:0000313" key="8">
    <source>
        <dbReference type="EMBL" id="CAB3382762.1"/>
    </source>
</evidence>
<dbReference type="CDD" id="cd13756">
    <property type="entry name" value="TGF_beta_BMPs_GDFs"/>
    <property type="match status" value="1"/>
</dbReference>
<dbReference type="Pfam" id="PF00019">
    <property type="entry name" value="TGF_beta"/>
    <property type="match status" value="1"/>
</dbReference>
<name>A0A8S1DS52_9INSE</name>
<dbReference type="EMBL" id="CADEPI010000283">
    <property type="protein sequence ID" value="CAB3382762.1"/>
    <property type="molecule type" value="Genomic_DNA"/>
</dbReference>
<dbReference type="SMART" id="SM00204">
    <property type="entry name" value="TGFB"/>
    <property type="match status" value="1"/>
</dbReference>
<keyword evidence="9" id="KW-1185">Reference proteome</keyword>
<dbReference type="InterPro" id="IPR001111">
    <property type="entry name" value="TGF-b_propeptide"/>
</dbReference>
<protein>
    <recommendedName>
        <fullName evidence="7">TGF-beta family profile domain-containing protein</fullName>
    </recommendedName>
</protein>
<accession>A0A8S1DS52</accession>
<dbReference type="Gene3D" id="2.10.90.10">
    <property type="entry name" value="Cystine-knot cytokines"/>
    <property type="match status" value="1"/>
</dbReference>
<evidence type="ECO:0000256" key="3">
    <source>
        <dbReference type="ARBA" id="ARBA00022525"/>
    </source>
</evidence>
<reference evidence="8 9" key="1">
    <citation type="submission" date="2020-04" db="EMBL/GenBank/DDBJ databases">
        <authorList>
            <person name="Alioto T."/>
            <person name="Alioto T."/>
            <person name="Gomez Garrido J."/>
        </authorList>
    </citation>
    <scope>NUCLEOTIDE SEQUENCE [LARGE SCALE GENOMIC DNA]</scope>
</reference>
<proteinExistence type="inferred from homology"/>
<dbReference type="GO" id="GO:0008083">
    <property type="term" value="F:growth factor activity"/>
    <property type="evidence" value="ECO:0007669"/>
    <property type="project" value="UniProtKB-KW"/>
</dbReference>
<comment type="caution">
    <text evidence="8">The sequence shown here is derived from an EMBL/GenBank/DDBJ whole genome shotgun (WGS) entry which is preliminary data.</text>
</comment>
<evidence type="ECO:0000256" key="6">
    <source>
        <dbReference type="RuleBase" id="RU000354"/>
    </source>
</evidence>
<dbReference type="InterPro" id="IPR015615">
    <property type="entry name" value="TGF-beta-rel"/>
</dbReference>
<keyword evidence="4 6" id="KW-0339">Growth factor</keyword>
<evidence type="ECO:0000313" key="9">
    <source>
        <dbReference type="Proteomes" id="UP000494165"/>
    </source>
</evidence>
<evidence type="ECO:0000256" key="2">
    <source>
        <dbReference type="ARBA" id="ARBA00006656"/>
    </source>
</evidence>
<comment type="subcellular location">
    <subcellularLocation>
        <location evidence="1">Secreted</location>
    </subcellularLocation>
</comment>
<gene>
    <name evidence="8" type="ORF">CLODIP_2_CD12532</name>
</gene>
<dbReference type="PANTHER" id="PTHR11848">
    <property type="entry name" value="TGF-BETA FAMILY"/>
    <property type="match status" value="1"/>
</dbReference>
<dbReference type="Proteomes" id="UP000494165">
    <property type="component" value="Unassembled WGS sequence"/>
</dbReference>
<evidence type="ECO:0000256" key="4">
    <source>
        <dbReference type="ARBA" id="ARBA00023030"/>
    </source>
</evidence>
<dbReference type="Gene3D" id="2.60.120.970">
    <property type="match status" value="1"/>
</dbReference>
<dbReference type="GO" id="GO:0005125">
    <property type="term" value="F:cytokine activity"/>
    <property type="evidence" value="ECO:0007669"/>
    <property type="project" value="TreeGrafter"/>
</dbReference>
<evidence type="ECO:0000256" key="5">
    <source>
        <dbReference type="ARBA" id="ARBA00023157"/>
    </source>
</evidence>
<dbReference type="InterPro" id="IPR029034">
    <property type="entry name" value="Cystine-knot_cytokine"/>
</dbReference>
<sequence>MAALQFNSARDPVCIRQIIMKLLAILEILTGILTFCASQQTDDAFLQNVLNTGPLSTGSADEERDSSLESYLQDQYFDFKQQIVVGKSPMSAEKFDLMQIVPVQERAGSSTTQDKILDFVLAHPAPADPNKIIAASLRIYLPSQTENKLEAIEVYQVVEGQPLNSSGSHRLISVQFIGVHPGQDGHWITFNLLPAVMDWLQGSKPNLGLLVVGLHYFRVEKTFLRKPTISIKYHTSYRGSENENTPRFEVTGPQNETLIHTDEILTATTQNTSCKRFELRVNFRLWGLLEPRYQDIGYCSGSCGTSELGPGVAEHTAMIALLAERDEKISGPKCSASKYAIVAVMYKQASGNYIIKQIPRLAVKKCECH</sequence>
<organism evidence="8 9">
    <name type="scientific">Cloeon dipterum</name>
    <dbReference type="NCBI Taxonomy" id="197152"/>
    <lineage>
        <taxon>Eukaryota</taxon>
        <taxon>Metazoa</taxon>
        <taxon>Ecdysozoa</taxon>
        <taxon>Arthropoda</taxon>
        <taxon>Hexapoda</taxon>
        <taxon>Insecta</taxon>
        <taxon>Pterygota</taxon>
        <taxon>Palaeoptera</taxon>
        <taxon>Ephemeroptera</taxon>
        <taxon>Pisciforma</taxon>
        <taxon>Baetidae</taxon>
        <taxon>Cloeon</taxon>
    </lineage>
</organism>
<keyword evidence="5" id="KW-1015">Disulfide bond</keyword>